<dbReference type="EMBL" id="GGEC01087088">
    <property type="protein sequence ID" value="MBX67572.1"/>
    <property type="molecule type" value="Transcribed_RNA"/>
</dbReference>
<accession>A0A2P2QKR4</accession>
<protein>
    <submittedName>
        <fullName evidence="1">Uncharacterized protein</fullName>
    </submittedName>
</protein>
<sequence>MQEKCNSSASFYIPSQQAFKCTTISHEKENIA</sequence>
<reference evidence="1" key="1">
    <citation type="submission" date="2018-02" db="EMBL/GenBank/DDBJ databases">
        <title>Rhizophora mucronata_Transcriptome.</title>
        <authorList>
            <person name="Meera S.P."/>
            <person name="Sreeshan A."/>
            <person name="Augustine A."/>
        </authorList>
    </citation>
    <scope>NUCLEOTIDE SEQUENCE</scope>
    <source>
        <tissue evidence="1">Leaf</tissue>
    </source>
</reference>
<dbReference type="AlphaFoldDB" id="A0A2P2QKR4"/>
<organism evidence="1">
    <name type="scientific">Rhizophora mucronata</name>
    <name type="common">Asiatic mangrove</name>
    <dbReference type="NCBI Taxonomy" id="61149"/>
    <lineage>
        <taxon>Eukaryota</taxon>
        <taxon>Viridiplantae</taxon>
        <taxon>Streptophyta</taxon>
        <taxon>Embryophyta</taxon>
        <taxon>Tracheophyta</taxon>
        <taxon>Spermatophyta</taxon>
        <taxon>Magnoliopsida</taxon>
        <taxon>eudicotyledons</taxon>
        <taxon>Gunneridae</taxon>
        <taxon>Pentapetalae</taxon>
        <taxon>rosids</taxon>
        <taxon>fabids</taxon>
        <taxon>Malpighiales</taxon>
        <taxon>Rhizophoraceae</taxon>
        <taxon>Rhizophora</taxon>
    </lineage>
</organism>
<evidence type="ECO:0000313" key="1">
    <source>
        <dbReference type="EMBL" id="MBX67572.1"/>
    </source>
</evidence>
<proteinExistence type="predicted"/>
<name>A0A2P2QKR4_RHIMU</name>